<evidence type="ECO:0000256" key="1">
    <source>
        <dbReference type="SAM" id="MobiDB-lite"/>
    </source>
</evidence>
<evidence type="ECO:0000313" key="2">
    <source>
        <dbReference type="EMBL" id="KIH81111.1"/>
    </source>
</evidence>
<dbReference type="Proteomes" id="UP000031535">
    <property type="component" value="Unassembled WGS sequence"/>
</dbReference>
<reference evidence="2 3" key="1">
    <citation type="submission" date="2015-01" db="EMBL/GenBank/DDBJ databases">
        <title>Complete genome of Pseudomonas batumici UCM B-321 producer of the batumin antibiotic with strong antistaphilococcal and potential anticancer activity.</title>
        <authorList>
            <person name="Klochko V.V."/>
            <person name="Zelena L.B."/>
            <person name="Elena K.A."/>
            <person name="Reva O.N."/>
        </authorList>
    </citation>
    <scope>NUCLEOTIDE SEQUENCE [LARGE SCALE GENOMIC DNA]</scope>
    <source>
        <strain evidence="2 3">UCM B-321</strain>
    </source>
</reference>
<sequence>MLAIECAALAKPVDAVFLKDRALRSYDRFAADRQQAGSHKDRVIRNKSEPTANHGGSWLTTSW</sequence>
<comment type="caution">
    <text evidence="2">The sequence shown here is derived from an EMBL/GenBank/DDBJ whole genome shotgun (WGS) entry which is preliminary data.</text>
</comment>
<name>A0A0C2HV86_9PSED</name>
<dbReference type="STRING" id="226910.UCMB321_5409"/>
<organism evidence="2 3">
    <name type="scientific">Pseudomonas batumici</name>
    <dbReference type="NCBI Taxonomy" id="226910"/>
    <lineage>
        <taxon>Bacteria</taxon>
        <taxon>Pseudomonadati</taxon>
        <taxon>Pseudomonadota</taxon>
        <taxon>Gammaproteobacteria</taxon>
        <taxon>Pseudomonadales</taxon>
        <taxon>Pseudomonadaceae</taxon>
        <taxon>Pseudomonas</taxon>
    </lineage>
</organism>
<keyword evidence="3" id="KW-1185">Reference proteome</keyword>
<accession>A0A0C2HV86</accession>
<protein>
    <submittedName>
        <fullName evidence="2">Uncharacterized protein</fullName>
    </submittedName>
</protein>
<proteinExistence type="predicted"/>
<dbReference type="RefSeq" id="WP_157016072.1">
    <property type="nucleotide sequence ID" value="NZ_JXDG01000068.1"/>
</dbReference>
<gene>
    <name evidence="2" type="ORF">UCMB321_5409</name>
</gene>
<dbReference type="AlphaFoldDB" id="A0A0C2HV86"/>
<feature type="compositionally biased region" description="Basic and acidic residues" evidence="1">
    <location>
        <begin position="38"/>
        <end position="48"/>
    </location>
</feature>
<evidence type="ECO:0000313" key="3">
    <source>
        <dbReference type="Proteomes" id="UP000031535"/>
    </source>
</evidence>
<dbReference type="EMBL" id="JXDG01000068">
    <property type="protein sequence ID" value="KIH81111.1"/>
    <property type="molecule type" value="Genomic_DNA"/>
</dbReference>
<feature type="region of interest" description="Disordered" evidence="1">
    <location>
        <begin position="37"/>
        <end position="63"/>
    </location>
</feature>